<evidence type="ECO:0000313" key="4">
    <source>
        <dbReference type="Proteomes" id="UP000008312"/>
    </source>
</evidence>
<dbReference type="InterPro" id="IPR005061">
    <property type="entry name" value="Ist1"/>
</dbReference>
<dbReference type="OMA" id="IIAMVEY"/>
<protein>
    <submittedName>
        <fullName evidence="3">Uncharacterized protein</fullName>
    </submittedName>
</protein>
<dbReference type="InterPro" id="IPR042277">
    <property type="entry name" value="IST1-like"/>
</dbReference>
<reference evidence="3" key="1">
    <citation type="submission" date="2010-02" db="EMBL/GenBank/DDBJ databases">
        <title>Sequencing and annotation of the Blastocystis hominis genome.</title>
        <authorList>
            <person name="Wincker P."/>
        </authorList>
    </citation>
    <scope>NUCLEOTIDE SEQUENCE</scope>
    <source>
        <strain evidence="3">Singapore isolate B</strain>
    </source>
</reference>
<organism evidence="3">
    <name type="scientific">Blastocystis hominis</name>
    <dbReference type="NCBI Taxonomy" id="12968"/>
    <lineage>
        <taxon>Eukaryota</taxon>
        <taxon>Sar</taxon>
        <taxon>Stramenopiles</taxon>
        <taxon>Bigyra</taxon>
        <taxon>Opalozoa</taxon>
        <taxon>Opalinata</taxon>
        <taxon>Blastocystidae</taxon>
        <taxon>Blastocystis</taxon>
    </lineage>
</organism>
<dbReference type="GeneID" id="24920451"/>
<sequence length="346" mass="39814">MNVSTAEKAVKAFLPNPGFLMKKIPTWKLTVKEWNAEEFKTQVANLFDELNEQYGWLQEKLEFAEEQAYLAYKKNDKDKMRDKVSEMMVFEKKIALVEKISPMVENVQSQAKTLRKEKKCPEELEKDVAVVIYLADVFSIPSFLRVKHQFTFKYGEKYIEKICGKKHTNVDEEIIAMVEYKPESKAVKERAKQVTEDCKKREKEEEKAKKEAEKAKKSGKSGKSKKHHHKKESSSDDSDSDSDSDSSEDEKPKKKSKKSKKESSSDESSSEEEKPKKKSKKSKKESSSESESSEEEKPKKKEKKAKKAVSSDSESSEEEEKPKEKKEEEPKEEPKEEAKEEPAASA</sequence>
<dbReference type="Pfam" id="PF03398">
    <property type="entry name" value="Ist1"/>
    <property type="match status" value="1"/>
</dbReference>
<dbReference type="InParanoid" id="D8M6Q5"/>
<dbReference type="RefSeq" id="XP_012897521.1">
    <property type="nucleotide sequence ID" value="XM_013042067.1"/>
</dbReference>
<evidence type="ECO:0000256" key="2">
    <source>
        <dbReference type="SAM" id="MobiDB-lite"/>
    </source>
</evidence>
<feature type="compositionally biased region" description="Basic residues" evidence="2">
    <location>
        <begin position="217"/>
        <end position="231"/>
    </location>
</feature>
<feature type="compositionally biased region" description="Acidic residues" evidence="2">
    <location>
        <begin position="235"/>
        <end position="248"/>
    </location>
</feature>
<dbReference type="Proteomes" id="UP000008312">
    <property type="component" value="Unassembled WGS sequence"/>
</dbReference>
<gene>
    <name evidence="3" type="ORF">GSBLH_T00003347001</name>
</gene>
<dbReference type="GO" id="GO:0015031">
    <property type="term" value="P:protein transport"/>
    <property type="evidence" value="ECO:0007669"/>
    <property type="project" value="InterPro"/>
</dbReference>
<feature type="compositionally biased region" description="Basic and acidic residues" evidence="2">
    <location>
        <begin position="185"/>
        <end position="216"/>
    </location>
</feature>
<proteinExistence type="inferred from homology"/>
<accession>D8M6Q5</accession>
<feature type="region of interest" description="Disordered" evidence="2">
    <location>
        <begin position="185"/>
        <end position="346"/>
    </location>
</feature>
<comment type="similarity">
    <text evidence="1">Belongs to the IST1 family.</text>
</comment>
<dbReference type="Gene3D" id="1.20.1260.60">
    <property type="entry name" value="Vacuolar protein sorting-associated protein Ist1"/>
    <property type="match status" value="1"/>
</dbReference>
<evidence type="ECO:0000256" key="1">
    <source>
        <dbReference type="ARBA" id="ARBA00005536"/>
    </source>
</evidence>
<dbReference type="AlphaFoldDB" id="D8M6Q5"/>
<keyword evidence="4" id="KW-1185">Reference proteome</keyword>
<name>D8M6Q5_BLAHO</name>
<dbReference type="EMBL" id="FN668661">
    <property type="protein sequence ID" value="CBK23473.2"/>
    <property type="molecule type" value="Genomic_DNA"/>
</dbReference>
<feature type="compositionally biased region" description="Basic and acidic residues" evidence="2">
    <location>
        <begin position="320"/>
        <end position="346"/>
    </location>
</feature>
<evidence type="ECO:0000313" key="3">
    <source>
        <dbReference type="EMBL" id="CBK23473.2"/>
    </source>
</evidence>